<protein>
    <recommendedName>
        <fullName evidence="1">site-specific DNA-methyltransferase (adenine-specific)</fullName>
        <ecNumber evidence="1">2.1.1.72</ecNumber>
    </recommendedName>
</protein>
<dbReference type="GO" id="GO:0003676">
    <property type="term" value="F:nucleic acid binding"/>
    <property type="evidence" value="ECO:0007669"/>
    <property type="project" value="InterPro"/>
</dbReference>
<dbReference type="RefSeq" id="WP_179646083.1">
    <property type="nucleotide sequence ID" value="NZ_BAAAYY010000044.1"/>
</dbReference>
<dbReference type="Pfam" id="PF20473">
    <property type="entry name" value="MmeI_Mtase"/>
    <property type="match status" value="1"/>
</dbReference>
<comment type="catalytic activity">
    <reaction evidence="4">
        <text>a 2'-deoxyadenosine in DNA + S-adenosyl-L-methionine = an N(6)-methyl-2'-deoxyadenosine in DNA + S-adenosyl-L-homocysteine + H(+)</text>
        <dbReference type="Rhea" id="RHEA:15197"/>
        <dbReference type="Rhea" id="RHEA-COMP:12418"/>
        <dbReference type="Rhea" id="RHEA-COMP:12419"/>
        <dbReference type="ChEBI" id="CHEBI:15378"/>
        <dbReference type="ChEBI" id="CHEBI:57856"/>
        <dbReference type="ChEBI" id="CHEBI:59789"/>
        <dbReference type="ChEBI" id="CHEBI:90615"/>
        <dbReference type="ChEBI" id="CHEBI:90616"/>
        <dbReference type="EC" id="2.1.1.72"/>
    </reaction>
</comment>
<name>A0A852U9K3_9ACTN</name>
<proteinExistence type="predicted"/>
<evidence type="ECO:0000259" key="6">
    <source>
        <dbReference type="Pfam" id="PF20464"/>
    </source>
</evidence>
<evidence type="ECO:0000256" key="1">
    <source>
        <dbReference type="ARBA" id="ARBA00011900"/>
    </source>
</evidence>
<evidence type="ECO:0000256" key="4">
    <source>
        <dbReference type="ARBA" id="ARBA00047942"/>
    </source>
</evidence>
<dbReference type="InterPro" id="IPR002052">
    <property type="entry name" value="DNA_methylase_N6_adenine_CS"/>
</dbReference>
<dbReference type="InterPro" id="IPR029063">
    <property type="entry name" value="SAM-dependent_MTases_sf"/>
</dbReference>
<keyword evidence="2" id="KW-0489">Methyltransferase</keyword>
<evidence type="ECO:0000256" key="3">
    <source>
        <dbReference type="ARBA" id="ARBA00022679"/>
    </source>
</evidence>
<dbReference type="GO" id="GO:0032259">
    <property type="term" value="P:methylation"/>
    <property type="evidence" value="ECO:0007669"/>
    <property type="project" value="UniProtKB-KW"/>
</dbReference>
<feature type="domain" description="MmeI-like N-terminal" evidence="6">
    <location>
        <begin position="16"/>
        <end position="185"/>
    </location>
</feature>
<sequence length="931" mass="104106">MATPSTVLSGPEIQARIVRFVKRWSGYSGTERSEAQTFLNELFAAYGSDRRAAGAVFEDSKTSQGIMDLRWGDRLIVEMKAPGETAQLEKHRKQALDYWRESSDPGSDSPAAQYVVLCSFHRFEIWEPGRYPTQPRADFPLSELADHYEKLLFLTNAGDEALFHIADRRITTDAAQIIGRVNHSLMTRDAAPPEVVQNFLLQMVWLFFAERFNMISGHPSWHILREAKQRRAFAPALIGGLLWSLNQDDPHLRHGVLKGTAYVNGGLFSRPAVVELTETEIDLLLEAGEYEWDKVNPTIFGSLVESFLGEKRGALGAHYTHEADIMKIVRPTIVQPWQARIDAAETFQECHRLLQELCDFKVLDPACGSGNFLYVAYRELRGLEKRLKERLRALAKESGFPIPGDALPFYPLGNLYGIDVVQAAVQVAQLTLWMGHRQVAADFEAAERFLPLTNLEALRSQDALKADWPEVDCVIGNPPFVGSQHLRSAQGDEYLDFLKDTFGVGIKDFCVYWFRKTHDHLKPGQRAGLIGTNSIRQPSARAASLGYVVDHGGVITDAISSQVWPGEAKVHVSIANWVKEPGEASGLPGEPGAPGEFVLDGELVSGISSRLQAMSDGSGDAVSLSVNRDHAFQGPIPIGAGFILDEEEAQRLLARGDADYRDVVRPYLVGDDIADDPGQRARRWVIDFGLRALEEANAYPAAMEIVRERVKPIRETNNRKIYKERWWLFGEPRRAMRLALEGKERYISCQGQGKRALFIWTDAWTCPSNLVNVFAFDDDYSMGILSSAAHVAWSWAQSGTLKADLRYSPSNAFMTFPWPDPVTEEQRERIAEASREIIARRQQICETEQIGLTALYNQVDEGAYADLKKLHLELDKAVAAAYGWSASVAQDHDELVARLLKLNQEIAEGKRSYSPFPEKTGEGALQPMFDV</sequence>
<dbReference type="Gene3D" id="3.40.50.150">
    <property type="entry name" value="Vaccinia Virus protein VP39"/>
    <property type="match status" value="1"/>
</dbReference>
<evidence type="ECO:0000259" key="8">
    <source>
        <dbReference type="Pfam" id="PF20473"/>
    </source>
</evidence>
<keyword evidence="3" id="KW-0808">Transferase</keyword>
<feature type="domain" description="MmeI-like target recognition" evidence="7">
    <location>
        <begin position="640"/>
        <end position="820"/>
    </location>
</feature>
<dbReference type="InterPro" id="IPR050953">
    <property type="entry name" value="N4_N6_ade-DNA_methylase"/>
</dbReference>
<dbReference type="InterPro" id="IPR046820">
    <property type="entry name" value="MmeI_TRD"/>
</dbReference>
<dbReference type="Pfam" id="PF20464">
    <property type="entry name" value="MmeI_N"/>
    <property type="match status" value="1"/>
</dbReference>
<comment type="caution">
    <text evidence="9">The sequence shown here is derived from an EMBL/GenBank/DDBJ whole genome shotgun (WGS) entry which is preliminary data.</text>
</comment>
<evidence type="ECO:0000313" key="9">
    <source>
        <dbReference type="EMBL" id="NYE50630.1"/>
    </source>
</evidence>
<evidence type="ECO:0000256" key="2">
    <source>
        <dbReference type="ARBA" id="ARBA00022603"/>
    </source>
</evidence>
<dbReference type="SUPFAM" id="SSF53335">
    <property type="entry name" value="S-adenosyl-L-methionine-dependent methyltransferases"/>
    <property type="match status" value="1"/>
</dbReference>
<evidence type="ECO:0000313" key="10">
    <source>
        <dbReference type="Proteomes" id="UP000589036"/>
    </source>
</evidence>
<dbReference type="AlphaFoldDB" id="A0A852U9K3"/>
<dbReference type="GO" id="GO:0009007">
    <property type="term" value="F:site-specific DNA-methyltransferase (adenine-specific) activity"/>
    <property type="evidence" value="ECO:0007669"/>
    <property type="project" value="UniProtKB-EC"/>
</dbReference>
<dbReference type="InterPro" id="IPR046817">
    <property type="entry name" value="MmeI_N"/>
</dbReference>
<dbReference type="Proteomes" id="UP000589036">
    <property type="component" value="Unassembled WGS sequence"/>
</dbReference>
<dbReference type="PANTHER" id="PTHR33841">
    <property type="entry name" value="DNA METHYLTRANSFERASE YEEA-RELATED"/>
    <property type="match status" value="1"/>
</dbReference>
<evidence type="ECO:0000259" key="7">
    <source>
        <dbReference type="Pfam" id="PF20466"/>
    </source>
</evidence>
<feature type="domain" description="MmeI-like DNA-methyltransferase" evidence="8">
    <location>
        <begin position="347"/>
        <end position="572"/>
    </location>
</feature>
<accession>A0A852U9K3</accession>
<dbReference type="EC" id="2.1.1.72" evidence="1"/>
<dbReference type="InterPro" id="IPR046816">
    <property type="entry name" value="MmeI_Mtase"/>
</dbReference>
<organism evidence="9 10">
    <name type="scientific">Spinactinospora alkalitolerans</name>
    <dbReference type="NCBI Taxonomy" id="687207"/>
    <lineage>
        <taxon>Bacteria</taxon>
        <taxon>Bacillati</taxon>
        <taxon>Actinomycetota</taxon>
        <taxon>Actinomycetes</taxon>
        <taxon>Streptosporangiales</taxon>
        <taxon>Nocardiopsidaceae</taxon>
        <taxon>Spinactinospora</taxon>
    </lineage>
</organism>
<keyword evidence="10" id="KW-1185">Reference proteome</keyword>
<dbReference type="PROSITE" id="PS00092">
    <property type="entry name" value="N6_MTASE"/>
    <property type="match status" value="1"/>
</dbReference>
<dbReference type="Pfam" id="PF20466">
    <property type="entry name" value="MmeI_TRD"/>
    <property type="match status" value="1"/>
</dbReference>
<dbReference type="PANTHER" id="PTHR33841:SF1">
    <property type="entry name" value="DNA METHYLTRANSFERASE A"/>
    <property type="match status" value="1"/>
</dbReference>
<gene>
    <name evidence="9" type="ORF">HDA32_005750</name>
</gene>
<dbReference type="PRINTS" id="PR00507">
    <property type="entry name" value="N12N6MTFRASE"/>
</dbReference>
<reference evidence="9 10" key="1">
    <citation type="submission" date="2020-07" db="EMBL/GenBank/DDBJ databases">
        <title>Sequencing the genomes of 1000 actinobacteria strains.</title>
        <authorList>
            <person name="Klenk H.-P."/>
        </authorList>
    </citation>
    <scope>NUCLEOTIDE SEQUENCE [LARGE SCALE GENOMIC DNA]</scope>
    <source>
        <strain evidence="9 10">CXB654</strain>
    </source>
</reference>
<evidence type="ECO:0000256" key="5">
    <source>
        <dbReference type="SAM" id="MobiDB-lite"/>
    </source>
</evidence>
<feature type="region of interest" description="Disordered" evidence="5">
    <location>
        <begin position="912"/>
        <end position="931"/>
    </location>
</feature>
<dbReference type="EMBL" id="JACCCC010000001">
    <property type="protein sequence ID" value="NYE50630.1"/>
    <property type="molecule type" value="Genomic_DNA"/>
</dbReference>